<dbReference type="EMBL" id="UOGB01000253">
    <property type="protein sequence ID" value="VAX22848.1"/>
    <property type="molecule type" value="Genomic_DNA"/>
</dbReference>
<evidence type="ECO:0000256" key="1">
    <source>
        <dbReference type="SAM" id="Phobius"/>
    </source>
</evidence>
<accession>A0A3B1CFW4</accession>
<keyword evidence="1" id="KW-0472">Membrane</keyword>
<feature type="non-terminal residue" evidence="2">
    <location>
        <position position="36"/>
    </location>
</feature>
<feature type="transmembrane region" description="Helical" evidence="1">
    <location>
        <begin position="12"/>
        <end position="33"/>
    </location>
</feature>
<keyword evidence="1" id="KW-0812">Transmembrane</keyword>
<protein>
    <submittedName>
        <fullName evidence="2">Uncharacterized protein</fullName>
    </submittedName>
</protein>
<gene>
    <name evidence="2" type="ORF">MNBD_NITROSPINAE03-2064</name>
</gene>
<proteinExistence type="predicted"/>
<keyword evidence="1" id="KW-1133">Transmembrane helix</keyword>
<name>A0A3B1CFW4_9ZZZZ</name>
<sequence>MRTFDRYILTEFFRIFMLSLIVMVSFYEMVTFIDMS</sequence>
<organism evidence="2">
    <name type="scientific">hydrothermal vent metagenome</name>
    <dbReference type="NCBI Taxonomy" id="652676"/>
    <lineage>
        <taxon>unclassified sequences</taxon>
        <taxon>metagenomes</taxon>
        <taxon>ecological metagenomes</taxon>
    </lineage>
</organism>
<dbReference type="AlphaFoldDB" id="A0A3B1CFW4"/>
<reference evidence="2" key="1">
    <citation type="submission" date="2018-06" db="EMBL/GenBank/DDBJ databases">
        <authorList>
            <person name="Zhirakovskaya E."/>
        </authorList>
    </citation>
    <scope>NUCLEOTIDE SEQUENCE</scope>
</reference>
<evidence type="ECO:0000313" key="2">
    <source>
        <dbReference type="EMBL" id="VAX22848.1"/>
    </source>
</evidence>